<evidence type="ECO:0000313" key="1">
    <source>
        <dbReference type="EMBL" id="PIS28110.1"/>
    </source>
</evidence>
<accession>A0A2H0XT30</accession>
<organism evidence="1 2">
    <name type="scientific">Candidatus Saganbacteria bacterium CG08_land_8_20_14_0_20_45_16</name>
    <dbReference type="NCBI Taxonomy" id="2014293"/>
    <lineage>
        <taxon>Bacteria</taxon>
        <taxon>Bacillati</taxon>
        <taxon>Saganbacteria</taxon>
    </lineage>
</organism>
<proteinExistence type="predicted"/>
<protein>
    <submittedName>
        <fullName evidence="1">Uncharacterized protein</fullName>
    </submittedName>
</protein>
<gene>
    <name evidence="1" type="ORF">COT42_09005</name>
</gene>
<dbReference type="EMBL" id="PEYM01000148">
    <property type="protein sequence ID" value="PIS28110.1"/>
    <property type="molecule type" value="Genomic_DNA"/>
</dbReference>
<dbReference type="Proteomes" id="UP000231343">
    <property type="component" value="Unassembled WGS sequence"/>
</dbReference>
<reference evidence="1 2" key="1">
    <citation type="submission" date="2017-09" db="EMBL/GenBank/DDBJ databases">
        <title>Depth-based differentiation of microbial function through sediment-hosted aquifers and enrichment of novel symbionts in the deep terrestrial subsurface.</title>
        <authorList>
            <person name="Probst A.J."/>
            <person name="Ladd B."/>
            <person name="Jarett J.K."/>
            <person name="Geller-Mcgrath D.E."/>
            <person name="Sieber C.M."/>
            <person name="Emerson J.B."/>
            <person name="Anantharaman K."/>
            <person name="Thomas B.C."/>
            <person name="Malmstrom R."/>
            <person name="Stieglmeier M."/>
            <person name="Klingl A."/>
            <person name="Woyke T."/>
            <person name="Ryan C.M."/>
            <person name="Banfield J.F."/>
        </authorList>
    </citation>
    <scope>NUCLEOTIDE SEQUENCE [LARGE SCALE GENOMIC DNA]</scope>
    <source>
        <strain evidence="1">CG08_land_8_20_14_0_20_45_16</strain>
    </source>
</reference>
<name>A0A2H0XT30_UNCSA</name>
<comment type="caution">
    <text evidence="1">The sequence shown here is derived from an EMBL/GenBank/DDBJ whole genome shotgun (WGS) entry which is preliminary data.</text>
</comment>
<sequence>MNKGFTILAAVFIMVAVAFIAIATSTFLAADSILAARNFESLRAFYIAEAAVGYTANYLRPNGDWTVGTGTPLGVAFAGGQATVNFIATEAQRATIEVQAVFGSARRTVRVTLSSLGRDALPDAFQYAIYWDNSESNSDRLRLGWTTWVHGDVAAKGGVKVLPDSWVQPGTIYVAQGYDVDIDPGGVASWEVDPNLPDFPVCDYTYYDTYMSQYRSQVPCGASNSIDWTTDQVLSGNIITAKRIEVHGNAVIRGYGTLVADQYIDIHDNVVISPEGGAIVFICNSRIAVFGNTIVRSGPSYLDFGTHFYTNGGDVDFYANLDIQKTLAMSDDTISVFRDANSPYADPVIGGNSVFYVPEQNDYIELSDSPEIQGSVISRGRLMINGGKYTGLVYCDNAWGTLVNSNPYTTFFHGALVSRKFRSERLQSVLMEWDETYLPTVKPPGLGGNDNTIAVIDWQEIYN</sequence>
<evidence type="ECO:0000313" key="2">
    <source>
        <dbReference type="Proteomes" id="UP000231343"/>
    </source>
</evidence>
<dbReference type="AlphaFoldDB" id="A0A2H0XT30"/>